<sequence length="490" mass="54085">MTEMIHNLDHSHDAQHHHHTHAAGSVHEHGHHLVQLDDVTLRITRPVYEKRKLFPSIKTTTVLKDLSISLHAKEILFIVGETGAGKSMLANLLVGKTPKGSNVEGTFWFDGNIADKAKLEKIARENISFIPQPLTSLNPLNKFSYQEKSLYPHEMSGGMQRSALIHDALKPNTQIIIADEPTEGLDAKKARAVMSELVSLRDDGVSLIVVTHDIDLALNFADRIAIFKDGNIVEETSSASFYDKSKLRSDFAQNVYDCLNEKQFEAQKNQGRACELEISNLSVSYDRKNVISGLSTTISSNDVTCIFGDTGCGKSTLCKAIAGFLKPNGGQITCTEQGGDEALGGVTKTCDAAANEDLKTSPFVANQVTLIPQNPFMSFDPKMTINESLREVNAENSHLIDKFELKPELIKRFPSELSGGELQRFAIVRALEQKPAFLIMDEATSMLDIVTQSKVFKVVCKNCADEGIGVVFVTHDKRLRDTYSTRVINL</sequence>
<dbReference type="PROSITE" id="PS00211">
    <property type="entry name" value="ABC_TRANSPORTER_1"/>
    <property type="match status" value="1"/>
</dbReference>
<dbReference type="InterPro" id="IPR017871">
    <property type="entry name" value="ABC_transporter-like_CS"/>
</dbReference>
<dbReference type="GO" id="GO:0016887">
    <property type="term" value="F:ATP hydrolysis activity"/>
    <property type="evidence" value="ECO:0007669"/>
    <property type="project" value="InterPro"/>
</dbReference>
<dbReference type="AlphaFoldDB" id="A0AA43RH32"/>
<feature type="domain" description="ABC transporter" evidence="4">
    <location>
        <begin position="34"/>
        <end position="254"/>
    </location>
</feature>
<dbReference type="SMART" id="SM00382">
    <property type="entry name" value="AAA"/>
    <property type="match status" value="2"/>
</dbReference>
<evidence type="ECO:0000256" key="3">
    <source>
        <dbReference type="SAM" id="MobiDB-lite"/>
    </source>
</evidence>
<dbReference type="Pfam" id="PF00005">
    <property type="entry name" value="ABC_tran"/>
    <property type="match status" value="2"/>
</dbReference>
<dbReference type="EMBL" id="JAUMVS010000034">
    <property type="protein sequence ID" value="MDO4841630.1"/>
    <property type="molecule type" value="Genomic_DNA"/>
</dbReference>
<dbReference type="SUPFAM" id="SSF52540">
    <property type="entry name" value="P-loop containing nucleoside triphosphate hydrolases"/>
    <property type="match status" value="2"/>
</dbReference>
<dbReference type="PROSITE" id="PS00675">
    <property type="entry name" value="SIGMA54_INTERACT_1"/>
    <property type="match status" value="1"/>
</dbReference>
<dbReference type="Gene3D" id="3.40.50.300">
    <property type="entry name" value="P-loop containing nucleotide triphosphate hydrolases"/>
    <property type="match status" value="3"/>
</dbReference>
<keyword evidence="2 5" id="KW-0067">ATP-binding</keyword>
<protein>
    <submittedName>
        <fullName evidence="5">ATP-binding cassette domain-containing protein</fullName>
    </submittedName>
</protein>
<evidence type="ECO:0000313" key="6">
    <source>
        <dbReference type="Proteomes" id="UP001168575"/>
    </source>
</evidence>
<dbReference type="PROSITE" id="PS50893">
    <property type="entry name" value="ABC_TRANSPORTER_2"/>
    <property type="match status" value="2"/>
</dbReference>
<dbReference type="Proteomes" id="UP001168575">
    <property type="component" value="Unassembled WGS sequence"/>
</dbReference>
<dbReference type="PANTHER" id="PTHR24220">
    <property type="entry name" value="IMPORT ATP-BINDING PROTEIN"/>
    <property type="match status" value="1"/>
</dbReference>
<gene>
    <name evidence="5" type="ORF">Q3982_03020</name>
</gene>
<dbReference type="GO" id="GO:0005524">
    <property type="term" value="F:ATP binding"/>
    <property type="evidence" value="ECO:0007669"/>
    <property type="project" value="UniProtKB-KW"/>
</dbReference>
<feature type="compositionally biased region" description="Basic and acidic residues" evidence="3">
    <location>
        <begin position="1"/>
        <end position="14"/>
    </location>
</feature>
<feature type="region of interest" description="Disordered" evidence="3">
    <location>
        <begin position="1"/>
        <end position="29"/>
    </location>
</feature>
<dbReference type="InterPro" id="IPR003439">
    <property type="entry name" value="ABC_transporter-like_ATP-bd"/>
</dbReference>
<evidence type="ECO:0000313" key="5">
    <source>
        <dbReference type="EMBL" id="MDO4841630.1"/>
    </source>
</evidence>
<reference evidence="5" key="1">
    <citation type="submission" date="2023-07" db="EMBL/GenBank/DDBJ databases">
        <title>Between Cages and Wild: Unraveling the Impact of Captivity on Animal Microbiomes and Antimicrobial Resistance.</title>
        <authorList>
            <person name="Schmartz G.P."/>
            <person name="Rehner J."/>
            <person name="Schuff M.J."/>
            <person name="Becker S.L."/>
            <person name="Kravczyk M."/>
            <person name="Gurevich A."/>
            <person name="Francke R."/>
            <person name="Mueller R."/>
            <person name="Keller V."/>
            <person name="Keller A."/>
        </authorList>
    </citation>
    <scope>NUCLEOTIDE SEQUENCE</scope>
    <source>
        <strain evidence="5">S12M_St_49</strain>
    </source>
</reference>
<name>A0AA43RH32_9ACTN</name>
<keyword evidence="6" id="KW-1185">Reference proteome</keyword>
<proteinExistence type="predicted"/>
<dbReference type="InterPro" id="IPR003593">
    <property type="entry name" value="AAA+_ATPase"/>
</dbReference>
<evidence type="ECO:0000259" key="4">
    <source>
        <dbReference type="PROSITE" id="PS50893"/>
    </source>
</evidence>
<dbReference type="InterPro" id="IPR015854">
    <property type="entry name" value="ABC_transpr_LolD-like"/>
</dbReference>
<dbReference type="GO" id="GO:0005886">
    <property type="term" value="C:plasma membrane"/>
    <property type="evidence" value="ECO:0007669"/>
    <property type="project" value="TreeGrafter"/>
</dbReference>
<dbReference type="InterPro" id="IPR025662">
    <property type="entry name" value="Sigma_54_int_dom_ATP-bd_1"/>
</dbReference>
<evidence type="ECO:0000256" key="2">
    <source>
        <dbReference type="ARBA" id="ARBA00022840"/>
    </source>
</evidence>
<evidence type="ECO:0000256" key="1">
    <source>
        <dbReference type="ARBA" id="ARBA00022741"/>
    </source>
</evidence>
<keyword evidence="1" id="KW-0547">Nucleotide-binding</keyword>
<comment type="caution">
    <text evidence="5">The sequence shown here is derived from an EMBL/GenBank/DDBJ whole genome shotgun (WGS) entry which is preliminary data.</text>
</comment>
<organism evidence="5 6">
    <name type="scientific">Phoenicibacter congonensis</name>
    <dbReference type="NCBI Taxonomy" id="1944646"/>
    <lineage>
        <taxon>Bacteria</taxon>
        <taxon>Bacillati</taxon>
        <taxon>Actinomycetota</taxon>
        <taxon>Coriobacteriia</taxon>
        <taxon>Eggerthellales</taxon>
        <taxon>Eggerthellaceae</taxon>
        <taxon>Phoenicibacter</taxon>
    </lineage>
</organism>
<accession>A0AA43RH32</accession>
<feature type="domain" description="ABC transporter" evidence="4">
    <location>
        <begin position="276"/>
        <end position="490"/>
    </location>
</feature>
<dbReference type="GO" id="GO:0022857">
    <property type="term" value="F:transmembrane transporter activity"/>
    <property type="evidence" value="ECO:0007669"/>
    <property type="project" value="TreeGrafter"/>
</dbReference>
<dbReference type="InterPro" id="IPR027417">
    <property type="entry name" value="P-loop_NTPase"/>
</dbReference>